<evidence type="ECO:0000256" key="1">
    <source>
        <dbReference type="SAM" id="MobiDB-lite"/>
    </source>
</evidence>
<feature type="compositionally biased region" description="Polar residues" evidence="1">
    <location>
        <begin position="42"/>
        <end position="54"/>
    </location>
</feature>
<dbReference type="EMBL" id="CP000512">
    <property type="protein sequence ID" value="ABM34982.1"/>
    <property type="molecule type" value="Genomic_DNA"/>
</dbReference>
<feature type="region of interest" description="Disordered" evidence="1">
    <location>
        <begin position="21"/>
        <end position="100"/>
    </location>
</feature>
<reference evidence="2 3" key="1">
    <citation type="submission" date="2006-12" db="EMBL/GenBank/DDBJ databases">
        <title>Complete sequence of Acidovorax avenae subsp. citrulli AAC00-1.</title>
        <authorList>
            <consortium name="US DOE Joint Genome Institute"/>
            <person name="Copeland A."/>
            <person name="Lucas S."/>
            <person name="Lapidus A."/>
            <person name="Barry K."/>
            <person name="Detter J.C."/>
            <person name="Glavina del Rio T."/>
            <person name="Dalin E."/>
            <person name="Tice H."/>
            <person name="Pitluck S."/>
            <person name="Kiss H."/>
            <person name="Brettin T."/>
            <person name="Bruce D."/>
            <person name="Han C."/>
            <person name="Tapia R."/>
            <person name="Gilna P."/>
            <person name="Schmutz J."/>
            <person name="Larimer F."/>
            <person name="Land M."/>
            <person name="Hauser L."/>
            <person name="Kyrpides N."/>
            <person name="Kim E."/>
            <person name="Stahl D."/>
            <person name="Richardson P."/>
        </authorList>
    </citation>
    <scope>NUCLEOTIDE SEQUENCE [LARGE SCALE GENOMIC DNA]</scope>
    <source>
        <strain evidence="2 3">AAC00-1</strain>
    </source>
</reference>
<proteinExistence type="predicted"/>
<evidence type="ECO:0000313" key="2">
    <source>
        <dbReference type="EMBL" id="ABM34982.1"/>
    </source>
</evidence>
<evidence type="ECO:0000313" key="3">
    <source>
        <dbReference type="Proteomes" id="UP000002596"/>
    </source>
</evidence>
<gene>
    <name evidence="2" type="ordered locus">Aave_4442</name>
</gene>
<protein>
    <submittedName>
        <fullName evidence="2">Uncharacterized protein</fullName>
    </submittedName>
</protein>
<name>A1TVJ4_PARC0</name>
<dbReference type="HOGENOM" id="CLU_1438208_0_0_4"/>
<accession>A1TVJ4</accession>
<dbReference type="AlphaFoldDB" id="A1TVJ4"/>
<sequence>MFSRYAFMKPVGNFSNPYAYYRGQGSSGSPTSGTSPDASPAHSQGASSHPTLSRSKAHKYEGSPDDGTLRPRRMLPPTSFTADTVGGSGLATRVKTSSSDAEAINRHAQRLLEIHGRTLPPDVQAGLLAGIYYESKEVHKGLFQRARTAQKEANIRMGKAVLETYQTMVEEGHKPFKERKNYVQLSDR</sequence>
<organism evidence="2 3">
    <name type="scientific">Paracidovorax citrulli (strain AAC00-1)</name>
    <name type="common">Acidovorax citrulli</name>
    <dbReference type="NCBI Taxonomy" id="397945"/>
    <lineage>
        <taxon>Bacteria</taxon>
        <taxon>Pseudomonadati</taxon>
        <taxon>Pseudomonadota</taxon>
        <taxon>Betaproteobacteria</taxon>
        <taxon>Burkholderiales</taxon>
        <taxon>Comamonadaceae</taxon>
        <taxon>Paracidovorax</taxon>
    </lineage>
</organism>
<feature type="compositionally biased region" description="Low complexity" evidence="1">
    <location>
        <begin position="27"/>
        <end position="41"/>
    </location>
</feature>
<dbReference type="Proteomes" id="UP000002596">
    <property type="component" value="Chromosome"/>
</dbReference>
<dbReference type="KEGG" id="aav:Aave_4442"/>